<dbReference type="AlphaFoldDB" id="D8QGH0"/>
<dbReference type="InParanoid" id="D8QGH0"/>
<dbReference type="OMA" id="TQHKRPP"/>
<feature type="compositionally biased region" description="Polar residues" evidence="1">
    <location>
        <begin position="1"/>
        <end position="12"/>
    </location>
</feature>
<feature type="compositionally biased region" description="Low complexity" evidence="1">
    <location>
        <begin position="39"/>
        <end position="67"/>
    </location>
</feature>
<feature type="compositionally biased region" description="Low complexity" evidence="1">
    <location>
        <begin position="219"/>
        <end position="230"/>
    </location>
</feature>
<dbReference type="KEGG" id="scm:SCHCO_02680909"/>
<dbReference type="GeneID" id="9591975"/>
<evidence type="ECO:0000313" key="2">
    <source>
        <dbReference type="EMBL" id="EFI93587.1"/>
    </source>
</evidence>
<feature type="region of interest" description="Disordered" evidence="1">
    <location>
        <begin position="1"/>
        <end position="371"/>
    </location>
</feature>
<gene>
    <name evidence="2" type="ORF">SCHCODRAFT_237606</name>
</gene>
<feature type="compositionally biased region" description="Polar residues" evidence="1">
    <location>
        <begin position="256"/>
        <end position="278"/>
    </location>
</feature>
<dbReference type="HOGENOM" id="CLU_447701_0_0_1"/>
<feature type="compositionally biased region" description="Pro residues" evidence="1">
    <location>
        <begin position="400"/>
        <end position="416"/>
    </location>
</feature>
<feature type="compositionally biased region" description="Basic and acidic residues" evidence="1">
    <location>
        <begin position="82"/>
        <end position="125"/>
    </location>
</feature>
<accession>D8QGH0</accession>
<evidence type="ECO:0000313" key="3">
    <source>
        <dbReference type="Proteomes" id="UP000007431"/>
    </source>
</evidence>
<organism evidence="3">
    <name type="scientific">Schizophyllum commune (strain H4-8 / FGSC 9210)</name>
    <name type="common">Split gill fungus</name>
    <dbReference type="NCBI Taxonomy" id="578458"/>
    <lineage>
        <taxon>Eukaryota</taxon>
        <taxon>Fungi</taxon>
        <taxon>Dikarya</taxon>
        <taxon>Basidiomycota</taxon>
        <taxon>Agaricomycotina</taxon>
        <taxon>Agaricomycetes</taxon>
        <taxon>Agaricomycetidae</taxon>
        <taxon>Agaricales</taxon>
        <taxon>Schizophyllaceae</taxon>
        <taxon>Schizophyllum</taxon>
    </lineage>
</organism>
<dbReference type="OrthoDB" id="10452294at2759"/>
<dbReference type="VEuPathDB" id="FungiDB:SCHCODRAFT_02680909"/>
<protein>
    <submittedName>
        <fullName evidence="2">Uncharacterized protein</fullName>
    </submittedName>
</protein>
<reference evidence="2 3" key="1">
    <citation type="journal article" date="2010" name="Nat. Biotechnol.">
        <title>Genome sequence of the model mushroom Schizophyllum commune.</title>
        <authorList>
            <person name="Ohm R.A."/>
            <person name="de Jong J.F."/>
            <person name="Lugones L.G."/>
            <person name="Aerts A."/>
            <person name="Kothe E."/>
            <person name="Stajich J.E."/>
            <person name="de Vries R.P."/>
            <person name="Record E."/>
            <person name="Levasseur A."/>
            <person name="Baker S.E."/>
            <person name="Bartholomew K.A."/>
            <person name="Coutinho P.M."/>
            <person name="Erdmann S."/>
            <person name="Fowler T.J."/>
            <person name="Gathman A.C."/>
            <person name="Lombard V."/>
            <person name="Henrissat B."/>
            <person name="Knabe N."/>
            <person name="Kuees U."/>
            <person name="Lilly W.W."/>
            <person name="Lindquist E."/>
            <person name="Lucas S."/>
            <person name="Magnuson J.K."/>
            <person name="Piumi F."/>
            <person name="Raudaskoski M."/>
            <person name="Salamov A."/>
            <person name="Schmutz J."/>
            <person name="Schwarze F.W.M.R."/>
            <person name="vanKuyk P.A."/>
            <person name="Horton J.S."/>
            <person name="Grigoriev I.V."/>
            <person name="Woesten H.A.B."/>
        </authorList>
    </citation>
    <scope>NUCLEOTIDE SEQUENCE [LARGE SCALE GENOMIC DNA]</scope>
    <source>
        <strain evidence="3">H4-8 / FGSC 9210</strain>
    </source>
</reference>
<keyword evidence="3" id="KW-1185">Reference proteome</keyword>
<dbReference type="Proteomes" id="UP000007431">
    <property type="component" value="Unassembled WGS sequence"/>
</dbReference>
<sequence length="610" mass="67607">MPATVPASTANVAGSFINDAGRRCSRRVASRAPAPAPTPAVNATSAAPRPRARATGPASRAAPANAGSKRKCGAGNGEAEQEQEKPAKKVKGSDKTTKKDDASKKDDVPKKDDAPKKRKRGTADEAEKEEDEEERPRKRRTGKEGGQKEGKDSACNKRKRASEEDEEDEEKECPKKRNTAGKQMSKAAGTKKTTTTKKATTTKKPSATRKGTAAKRTKTTQNTQSITTPTACLDQRAPETRDNGEGTSSTPSSTPAQDHTPQPAQNPTSHPTASTSRPKTPRRRLTSIPPPEAWGPDRTASRPKHPYTTPPPVPRGKYAPAHPTHTPEGLPIRFPQPFNDPIPETIPEQTYEPTLPFPNAEEYGYAPLGQRTRDHALRRQRATFLPPAQQVAPSESTEPSAPPSQPPILSPAPLPPSRRNILIPTPRLPSQPGPDWLIDPTNTRARSPRGSHYRWHERRLHDWIPDWNVMALFSAHQRQKHANYKAFVRGHLTFAKHRPVDETEEAVLYGEYVPYTRQPLRRHEQLVQFGWVKLEGEEEREAERLWEQWRPRLEQPVASTSRLPEASTSRLPEIRVATANEVEHEEVDTAIEKEVEEEVTYVGKGKGRAL</sequence>
<feature type="region of interest" description="Disordered" evidence="1">
    <location>
        <begin position="385"/>
        <end position="450"/>
    </location>
</feature>
<evidence type="ECO:0000256" key="1">
    <source>
        <dbReference type="SAM" id="MobiDB-lite"/>
    </source>
</evidence>
<dbReference type="RefSeq" id="XP_003028490.1">
    <property type="nucleotide sequence ID" value="XM_003028444.1"/>
</dbReference>
<feature type="compositionally biased region" description="Basic and acidic residues" evidence="1">
    <location>
        <begin position="142"/>
        <end position="155"/>
    </location>
</feature>
<dbReference type="EMBL" id="GL377311">
    <property type="protein sequence ID" value="EFI93587.1"/>
    <property type="molecule type" value="Genomic_DNA"/>
</dbReference>
<name>D8QGH0_SCHCM</name>
<feature type="compositionally biased region" description="Low complexity" evidence="1">
    <location>
        <begin position="186"/>
        <end position="211"/>
    </location>
</feature>
<proteinExistence type="predicted"/>